<dbReference type="Proteomes" id="UP001493487">
    <property type="component" value="Unassembled WGS sequence"/>
</dbReference>
<dbReference type="InterPro" id="IPR036524">
    <property type="entry name" value="Frataxin/CyaY_sf"/>
</dbReference>
<reference evidence="1 2" key="1">
    <citation type="journal article" date="2023" name="Genome Announc.">
        <title>Pan-Genome Analyses of the Genus Cohnella and Proposal of the Novel Species Cohnella silvisoli sp. nov., Isolated from Forest Soil.</title>
        <authorList>
            <person name="Wang C."/>
            <person name="Mao L."/>
            <person name="Bao G."/>
            <person name="Zhu H."/>
        </authorList>
    </citation>
    <scope>NUCLEOTIDE SEQUENCE [LARGE SCALE GENOMIC DNA]</scope>
    <source>
        <strain evidence="1 2">NL03-T5-1</strain>
    </source>
</reference>
<organism evidence="1 2">
    <name type="scientific">Cohnella silvisoli</name>
    <dbReference type="NCBI Taxonomy" id="2873699"/>
    <lineage>
        <taxon>Bacteria</taxon>
        <taxon>Bacillati</taxon>
        <taxon>Bacillota</taxon>
        <taxon>Bacilli</taxon>
        <taxon>Bacillales</taxon>
        <taxon>Paenibacillaceae</taxon>
        <taxon>Cohnella</taxon>
    </lineage>
</organism>
<name>A0ABV1KY47_9BACL</name>
<accession>A0ABV1KY47</accession>
<comment type="caution">
    <text evidence="1">The sequence shown here is derived from an EMBL/GenBank/DDBJ whole genome shotgun (WGS) entry which is preliminary data.</text>
</comment>
<evidence type="ECO:0000313" key="1">
    <source>
        <dbReference type="EMBL" id="MEQ4484906.1"/>
    </source>
</evidence>
<gene>
    <name evidence="1" type="ORF">QJS35_21190</name>
</gene>
<keyword evidence="2" id="KW-1185">Reference proteome</keyword>
<evidence type="ECO:0000313" key="2">
    <source>
        <dbReference type="Proteomes" id="UP001493487"/>
    </source>
</evidence>
<dbReference type="SUPFAM" id="SSF55387">
    <property type="entry name" value="Frataxin/Nqo15-like"/>
    <property type="match status" value="1"/>
</dbReference>
<protein>
    <submittedName>
        <fullName evidence="1">Uncharacterized protein</fullName>
    </submittedName>
</protein>
<dbReference type="RefSeq" id="WP_232184893.1">
    <property type="nucleotide sequence ID" value="NZ_JAIOAP010000003.1"/>
</dbReference>
<proteinExistence type="predicted"/>
<dbReference type="EMBL" id="JASKHM010000013">
    <property type="protein sequence ID" value="MEQ4484906.1"/>
    <property type="molecule type" value="Genomic_DNA"/>
</dbReference>
<sequence>MKQIKYYKLLLGIVVLLLIFFSFSQYKTKEMYKSYISNNLNADFRQLITTIQNNNSVYSEVLISESISQTQVNSLMRSNESIRDIILKYREMAIKFNMREDDFQHDQSSLNAIKITRLSYDWDEAHESVLDANTKIIISKVQELNNTWLSAIKEGDHYSLYDSSWLKLLENIEISTLKFMSDNNIENIEAIWLQRTDIK</sequence>